<dbReference type="EMBL" id="NBNE01001627">
    <property type="protein sequence ID" value="OWZ13260.1"/>
    <property type="molecule type" value="Genomic_DNA"/>
</dbReference>
<sequence>MIKQRFRERYDTDRDTVNSGLLTCTMWNTTSDSDDLPIPGTVVTRTDYSNLKLFRDTDCQATFKLRDVTWDS</sequence>
<comment type="caution">
    <text evidence="1">The sequence shown here is derived from an EMBL/GenBank/DDBJ whole genome shotgun (WGS) entry which is preliminary data.</text>
</comment>
<evidence type="ECO:0000313" key="2">
    <source>
        <dbReference type="Proteomes" id="UP000198211"/>
    </source>
</evidence>
<gene>
    <name evidence="1" type="ORF">PHMEG_00013446</name>
</gene>
<keyword evidence="2" id="KW-1185">Reference proteome</keyword>
<protein>
    <submittedName>
        <fullName evidence="1">Uncharacterized protein</fullName>
    </submittedName>
</protein>
<organism evidence="1 2">
    <name type="scientific">Phytophthora megakarya</name>
    <dbReference type="NCBI Taxonomy" id="4795"/>
    <lineage>
        <taxon>Eukaryota</taxon>
        <taxon>Sar</taxon>
        <taxon>Stramenopiles</taxon>
        <taxon>Oomycota</taxon>
        <taxon>Peronosporomycetes</taxon>
        <taxon>Peronosporales</taxon>
        <taxon>Peronosporaceae</taxon>
        <taxon>Phytophthora</taxon>
    </lineage>
</organism>
<evidence type="ECO:0000313" key="1">
    <source>
        <dbReference type="EMBL" id="OWZ13260.1"/>
    </source>
</evidence>
<name>A0A225W8V2_9STRA</name>
<accession>A0A225W8V2</accession>
<dbReference type="Proteomes" id="UP000198211">
    <property type="component" value="Unassembled WGS sequence"/>
</dbReference>
<dbReference type="AlphaFoldDB" id="A0A225W8V2"/>
<proteinExistence type="predicted"/>
<dbReference type="OrthoDB" id="89249at2759"/>
<reference evidence="2" key="1">
    <citation type="submission" date="2017-03" db="EMBL/GenBank/DDBJ databases">
        <title>Phytopthora megakarya and P. palmivora, two closely related causual agents of cacao black pod achieved similar genome size and gene model numbers by different mechanisms.</title>
        <authorList>
            <person name="Ali S."/>
            <person name="Shao J."/>
            <person name="Larry D.J."/>
            <person name="Kronmiller B."/>
            <person name="Shen D."/>
            <person name="Strem M.D."/>
            <person name="Melnick R.L."/>
            <person name="Guiltinan M.J."/>
            <person name="Tyler B.M."/>
            <person name="Meinhardt L.W."/>
            <person name="Bailey B.A."/>
        </authorList>
    </citation>
    <scope>NUCLEOTIDE SEQUENCE [LARGE SCALE GENOMIC DNA]</scope>
    <source>
        <strain evidence="2">zdho120</strain>
    </source>
</reference>